<dbReference type="CDD" id="cd06342">
    <property type="entry name" value="PBP1_ABC_LIVBP-like"/>
    <property type="match status" value="1"/>
</dbReference>
<dbReference type="PANTHER" id="PTHR47151:SF2">
    <property type="entry name" value="AMINO ACID BINDING PROTEIN"/>
    <property type="match status" value="1"/>
</dbReference>
<accession>A0A7W9WV18</accession>
<dbReference type="Pfam" id="PF13458">
    <property type="entry name" value="Peripla_BP_6"/>
    <property type="match status" value="1"/>
</dbReference>
<feature type="domain" description="Leucine-binding protein" evidence="4">
    <location>
        <begin position="34"/>
        <end position="372"/>
    </location>
</feature>
<dbReference type="SUPFAM" id="SSF53822">
    <property type="entry name" value="Periplasmic binding protein-like I"/>
    <property type="match status" value="1"/>
</dbReference>
<keyword evidence="6" id="KW-1185">Reference proteome</keyword>
<dbReference type="Proteomes" id="UP000571554">
    <property type="component" value="Unassembled WGS sequence"/>
</dbReference>
<comment type="similarity">
    <text evidence="1">Belongs to the leucine-binding protein family.</text>
</comment>
<dbReference type="Gene3D" id="3.40.50.2300">
    <property type="match status" value="2"/>
</dbReference>
<dbReference type="InterPro" id="IPR028082">
    <property type="entry name" value="Peripla_BP_I"/>
</dbReference>
<dbReference type="EMBL" id="JACHBW010000014">
    <property type="protein sequence ID" value="MBB6104951.1"/>
    <property type="molecule type" value="Genomic_DNA"/>
</dbReference>
<dbReference type="RefSeq" id="WP_183727299.1">
    <property type="nucleotide sequence ID" value="NZ_JACHBW010000014.1"/>
</dbReference>
<comment type="caution">
    <text evidence="5">The sequence shown here is derived from an EMBL/GenBank/DDBJ whole genome shotgun (WGS) entry which is preliminary data.</text>
</comment>
<evidence type="ECO:0000313" key="6">
    <source>
        <dbReference type="Proteomes" id="UP000571554"/>
    </source>
</evidence>
<evidence type="ECO:0000313" key="5">
    <source>
        <dbReference type="EMBL" id="MBB6104951.1"/>
    </source>
</evidence>
<dbReference type="PANTHER" id="PTHR47151">
    <property type="entry name" value="LEU/ILE/VAL-BINDING ABC TRANSPORTER SUBUNIT"/>
    <property type="match status" value="1"/>
</dbReference>
<reference evidence="5 6" key="1">
    <citation type="submission" date="2020-08" db="EMBL/GenBank/DDBJ databases">
        <title>Above-ground endophytic microbial communities from plants in different locations in the United States.</title>
        <authorList>
            <person name="Frank C."/>
        </authorList>
    </citation>
    <scope>NUCLEOTIDE SEQUENCE [LARGE SCALE GENOMIC DNA]</scope>
    <source>
        <strain evidence="5 6">WP4_2_2</strain>
    </source>
</reference>
<protein>
    <submittedName>
        <fullName evidence="5">Branched-chain amino acid transport system substrate-binding protein</fullName>
    </submittedName>
</protein>
<proteinExistence type="inferred from homology"/>
<evidence type="ECO:0000259" key="4">
    <source>
        <dbReference type="Pfam" id="PF13458"/>
    </source>
</evidence>
<keyword evidence="2 3" id="KW-0732">Signal</keyword>
<dbReference type="AlphaFoldDB" id="A0A7W9WV18"/>
<evidence type="ECO:0000256" key="1">
    <source>
        <dbReference type="ARBA" id="ARBA00010062"/>
    </source>
</evidence>
<organism evidence="5 6">
    <name type="scientific">Paraburkholderia bannensis</name>
    <dbReference type="NCBI Taxonomy" id="765414"/>
    <lineage>
        <taxon>Bacteria</taxon>
        <taxon>Pseudomonadati</taxon>
        <taxon>Pseudomonadota</taxon>
        <taxon>Betaproteobacteria</taxon>
        <taxon>Burkholderiales</taxon>
        <taxon>Burkholderiaceae</taxon>
        <taxon>Paraburkholderia</taxon>
    </lineage>
</organism>
<sequence>MPNTAATSRRLCVAALIAFAMALASEASLAQQVVKIGVSAPLTGLGAPNGKDIENGVRLAVEEANAQHIKLDGQDVRFELDSVDDQGDPRVGVQVAQKLVDDGVVAVVGYYNSGVALPASPIFAQAGIPLIDPAATNPAITRQGLKNVFRVIATDAQNSGSAGKYAVTVTKAQRIAVMDDRTAFGQGAADEFKKAVSAAGGRIVASEYTQDKAVEFNAQLTNIKTANADLLYFAGLDNQAALLTKRMRQLGMKAQFVGSGGIADSIFISVAGSAGEGAMAWEYGRPVDSLPHGKAFAEKFKKRFGAHTLTYAPFAYDCAWVAINAMKQANSAKPEVFMPALRTTQYDGITGKIEFDAFGDLKHPTSTLYQVKNGKWVPVTTISAEQAQP</sequence>
<gene>
    <name evidence="5" type="ORF">F4827_004816</name>
</gene>
<evidence type="ECO:0000256" key="2">
    <source>
        <dbReference type="ARBA" id="ARBA00022729"/>
    </source>
</evidence>
<feature type="chain" id="PRO_5031395243" evidence="3">
    <location>
        <begin position="31"/>
        <end position="389"/>
    </location>
</feature>
<feature type="signal peptide" evidence="3">
    <location>
        <begin position="1"/>
        <end position="30"/>
    </location>
</feature>
<name>A0A7W9WV18_9BURK</name>
<evidence type="ECO:0000256" key="3">
    <source>
        <dbReference type="SAM" id="SignalP"/>
    </source>
</evidence>
<dbReference type="InterPro" id="IPR028081">
    <property type="entry name" value="Leu-bd"/>
</dbReference>